<sequence>MALPDRNKKSKIFTLIYNISGGAINAQFIITVIAALGAIANGTILGWSSPAQSMFESDEKLLSFTVTSKDTQTFSSVFGIGAALGALPAGYVSRTFGRPASMMLFEGFLLVGWVMLVLPTSVWLLSVGRMMQGIGAGALCAIIPSYVGEIAEPRMRGRLGTIFQLFIVIGILYSYTSGAFMNYVPFCIACGFWVILHFVGALTIPESPYHLMNINDPNGAAVSLHILRDSSDTTEELASIKTFIEKQKSQNYTVMEVLSNSVNRKALLISIGCMFFQQMSGINVVIFYMNDIFKSTGANMSPNACTIIVGVVQLIMTVVSFTIIDRGGRKALLVISALLMAACYAGLGGFFLIKTHSPELASTLSWLPLVCIAVYISAFSIGYGPVPWILMGEIYSSEVKPIGTSLTTCTNWTLVFVVTYVSTELTHWLGQAGCFLTFSAFCLMGAAFAAIIVPETKNKTLAEIQLKLVGKSKILPAAVDVVGTTKHVAVENMTTTFS</sequence>
<dbReference type="AlphaFoldDB" id="A0A6G0TKN0"/>
<feature type="transmembrane region" description="Helical" evidence="9">
    <location>
        <begin position="365"/>
        <end position="390"/>
    </location>
</feature>
<reference evidence="11 12" key="1">
    <citation type="submission" date="2019-08" db="EMBL/GenBank/DDBJ databases">
        <title>The genome of the soybean aphid Biotype 1, its phylome, world population structure and adaptation to the North American continent.</title>
        <authorList>
            <person name="Giordano R."/>
            <person name="Donthu R.K."/>
            <person name="Hernandez A.G."/>
            <person name="Wright C.L."/>
            <person name="Zimin A.V."/>
        </authorList>
    </citation>
    <scope>NUCLEOTIDE SEQUENCE [LARGE SCALE GENOMIC DNA]</scope>
    <source>
        <tissue evidence="11">Whole aphids</tissue>
    </source>
</reference>
<evidence type="ECO:0000256" key="9">
    <source>
        <dbReference type="SAM" id="Phobius"/>
    </source>
</evidence>
<dbReference type="InterPro" id="IPR036259">
    <property type="entry name" value="MFS_trans_sf"/>
</dbReference>
<name>A0A6G0TKN0_APHGL</name>
<evidence type="ECO:0000256" key="7">
    <source>
        <dbReference type="ARBA" id="ARBA00024348"/>
    </source>
</evidence>
<accession>A0A6G0TKN0</accession>
<feature type="transmembrane region" description="Helical" evidence="9">
    <location>
        <begin position="402"/>
        <end position="422"/>
    </location>
</feature>
<keyword evidence="5 9" id="KW-0472">Membrane</keyword>
<evidence type="ECO:0000259" key="10">
    <source>
        <dbReference type="PROSITE" id="PS50850"/>
    </source>
</evidence>
<comment type="subcellular location">
    <subcellularLocation>
        <location evidence="1">Cell membrane</location>
        <topology evidence="1">Multi-pass membrane protein</topology>
    </subcellularLocation>
</comment>
<feature type="transmembrane region" description="Helical" evidence="9">
    <location>
        <begin position="331"/>
        <end position="353"/>
    </location>
</feature>
<feature type="transmembrane region" description="Helical" evidence="9">
    <location>
        <begin position="130"/>
        <end position="147"/>
    </location>
</feature>
<proteinExistence type="inferred from homology"/>
<dbReference type="GO" id="GO:0005886">
    <property type="term" value="C:plasma membrane"/>
    <property type="evidence" value="ECO:0007669"/>
    <property type="project" value="UniProtKB-SubCell"/>
</dbReference>
<keyword evidence="4 9" id="KW-1133">Transmembrane helix</keyword>
<protein>
    <recommendedName>
        <fullName evidence="10">Major facilitator superfamily (MFS) profile domain-containing protein</fullName>
    </recommendedName>
</protein>
<feature type="transmembrane region" description="Helical" evidence="9">
    <location>
        <begin position="266"/>
        <end position="289"/>
    </location>
</feature>
<dbReference type="InterPro" id="IPR050549">
    <property type="entry name" value="MFS_Trehalose_Transporter"/>
</dbReference>
<evidence type="ECO:0000256" key="1">
    <source>
        <dbReference type="ARBA" id="ARBA00004651"/>
    </source>
</evidence>
<feature type="transmembrane region" description="Helical" evidence="9">
    <location>
        <begin position="12"/>
        <end position="40"/>
    </location>
</feature>
<comment type="caution">
    <text evidence="11">The sequence shown here is derived from an EMBL/GenBank/DDBJ whole genome shotgun (WGS) entry which is preliminary data.</text>
</comment>
<feature type="transmembrane region" description="Helical" evidence="9">
    <location>
        <begin position="183"/>
        <end position="204"/>
    </location>
</feature>
<evidence type="ECO:0000313" key="12">
    <source>
        <dbReference type="Proteomes" id="UP000475862"/>
    </source>
</evidence>
<keyword evidence="3 9" id="KW-0812">Transmembrane</keyword>
<dbReference type="FunFam" id="1.20.1250.20:FF:000055">
    <property type="entry name" value="Facilitated trehalose transporter Tret1-2 homolog"/>
    <property type="match status" value="1"/>
</dbReference>
<dbReference type="Gene3D" id="1.20.1250.20">
    <property type="entry name" value="MFS general substrate transporter like domains"/>
    <property type="match status" value="1"/>
</dbReference>
<feature type="transmembrane region" description="Helical" evidence="9">
    <location>
        <begin position="159"/>
        <end position="177"/>
    </location>
</feature>
<keyword evidence="12" id="KW-1185">Reference proteome</keyword>
<keyword evidence="6" id="KW-0325">Glycoprotein</keyword>
<dbReference type="NCBIfam" id="TIGR00879">
    <property type="entry name" value="SP"/>
    <property type="match status" value="1"/>
</dbReference>
<dbReference type="InterPro" id="IPR005829">
    <property type="entry name" value="Sugar_transporter_CS"/>
</dbReference>
<evidence type="ECO:0000313" key="11">
    <source>
        <dbReference type="EMBL" id="KAE9534360.1"/>
    </source>
</evidence>
<dbReference type="PROSITE" id="PS00217">
    <property type="entry name" value="SUGAR_TRANSPORT_2"/>
    <property type="match status" value="1"/>
</dbReference>
<dbReference type="PANTHER" id="PTHR48021">
    <property type="match status" value="1"/>
</dbReference>
<dbReference type="PANTHER" id="PTHR48021:SF1">
    <property type="entry name" value="GH07001P-RELATED"/>
    <property type="match status" value="1"/>
</dbReference>
<dbReference type="CDD" id="cd17358">
    <property type="entry name" value="MFS_GLUT6_8_Class3_like"/>
    <property type="match status" value="1"/>
</dbReference>
<feature type="transmembrane region" description="Helical" evidence="9">
    <location>
        <begin position="301"/>
        <end position="324"/>
    </location>
</feature>
<dbReference type="InterPro" id="IPR020846">
    <property type="entry name" value="MFS_dom"/>
</dbReference>
<dbReference type="Proteomes" id="UP000475862">
    <property type="component" value="Unassembled WGS sequence"/>
</dbReference>
<dbReference type="GO" id="GO:0051119">
    <property type="term" value="F:sugar transmembrane transporter activity"/>
    <property type="evidence" value="ECO:0007669"/>
    <property type="project" value="InterPro"/>
</dbReference>
<comment type="similarity">
    <text evidence="7">Belongs to the major facilitator superfamily. Sugar transporter (TC 2.A.1.1) family. Trehalose transporter subfamily.</text>
</comment>
<evidence type="ECO:0000256" key="6">
    <source>
        <dbReference type="ARBA" id="ARBA00023180"/>
    </source>
</evidence>
<dbReference type="Pfam" id="PF00083">
    <property type="entry name" value="Sugar_tr"/>
    <property type="match status" value="1"/>
</dbReference>
<dbReference type="InterPro" id="IPR005828">
    <property type="entry name" value="MFS_sugar_transport-like"/>
</dbReference>
<feature type="transmembrane region" description="Helical" evidence="9">
    <location>
        <begin position="428"/>
        <end position="453"/>
    </location>
</feature>
<dbReference type="PRINTS" id="PR00171">
    <property type="entry name" value="SUGRTRNSPORT"/>
</dbReference>
<dbReference type="PROSITE" id="PS50850">
    <property type="entry name" value="MFS"/>
    <property type="match status" value="1"/>
</dbReference>
<evidence type="ECO:0000256" key="4">
    <source>
        <dbReference type="ARBA" id="ARBA00022989"/>
    </source>
</evidence>
<evidence type="ECO:0000256" key="5">
    <source>
        <dbReference type="ARBA" id="ARBA00023136"/>
    </source>
</evidence>
<keyword evidence="8" id="KW-0813">Transport</keyword>
<keyword evidence="2" id="KW-1003">Cell membrane</keyword>
<feature type="transmembrane region" description="Helical" evidence="9">
    <location>
        <begin position="73"/>
        <end position="92"/>
    </location>
</feature>
<organism evidence="11 12">
    <name type="scientific">Aphis glycines</name>
    <name type="common">Soybean aphid</name>
    <dbReference type="NCBI Taxonomy" id="307491"/>
    <lineage>
        <taxon>Eukaryota</taxon>
        <taxon>Metazoa</taxon>
        <taxon>Ecdysozoa</taxon>
        <taxon>Arthropoda</taxon>
        <taxon>Hexapoda</taxon>
        <taxon>Insecta</taxon>
        <taxon>Pterygota</taxon>
        <taxon>Neoptera</taxon>
        <taxon>Paraneoptera</taxon>
        <taxon>Hemiptera</taxon>
        <taxon>Sternorrhyncha</taxon>
        <taxon>Aphidomorpha</taxon>
        <taxon>Aphidoidea</taxon>
        <taxon>Aphididae</taxon>
        <taxon>Aphidini</taxon>
        <taxon>Aphis</taxon>
        <taxon>Aphis</taxon>
    </lineage>
</organism>
<dbReference type="EMBL" id="VYZN01000028">
    <property type="protein sequence ID" value="KAE9534360.1"/>
    <property type="molecule type" value="Genomic_DNA"/>
</dbReference>
<feature type="domain" description="Major facilitator superfamily (MFS) profile" evidence="10">
    <location>
        <begin position="30"/>
        <end position="457"/>
    </location>
</feature>
<dbReference type="InterPro" id="IPR003663">
    <property type="entry name" value="Sugar/inositol_transpt"/>
</dbReference>
<dbReference type="SUPFAM" id="SSF103473">
    <property type="entry name" value="MFS general substrate transporter"/>
    <property type="match status" value="1"/>
</dbReference>
<evidence type="ECO:0000256" key="8">
    <source>
        <dbReference type="RuleBase" id="RU003346"/>
    </source>
</evidence>
<dbReference type="InterPro" id="IPR044775">
    <property type="entry name" value="MFS_ERD6/Tret1-like"/>
</dbReference>
<feature type="transmembrane region" description="Helical" evidence="9">
    <location>
        <begin position="104"/>
        <end position="124"/>
    </location>
</feature>
<evidence type="ECO:0000256" key="2">
    <source>
        <dbReference type="ARBA" id="ARBA00022475"/>
    </source>
</evidence>
<dbReference type="OrthoDB" id="6612291at2759"/>
<gene>
    <name evidence="11" type="ORF">AGLY_008450</name>
</gene>
<evidence type="ECO:0000256" key="3">
    <source>
        <dbReference type="ARBA" id="ARBA00022692"/>
    </source>
</evidence>